<dbReference type="InterPro" id="IPR013929">
    <property type="entry name" value="RPAP1_C"/>
</dbReference>
<comment type="similarity">
    <text evidence="1">Belongs to the RPAP1 family.</text>
</comment>
<dbReference type="Gene3D" id="1.25.40.10">
    <property type="entry name" value="Tetratricopeptide repeat domain"/>
    <property type="match status" value="1"/>
</dbReference>
<dbReference type="Pfam" id="PF08621">
    <property type="entry name" value="RPAP1_N"/>
    <property type="match status" value="1"/>
</dbReference>
<feature type="compositionally biased region" description="Polar residues" evidence="2">
    <location>
        <begin position="368"/>
        <end position="391"/>
    </location>
</feature>
<name>A0A8E2JP73_9PEZI</name>
<accession>A0A8E2JP73</accession>
<sequence length="650" mass="72334">MQAAAYINENGIPLLEYLLLLEDQEQNVIELLSEDFEDEGREMWLKLLRRVGLCLIIEGRHYEAEKPLLQAVEMSKRMRGTEHRDTLNHMENLAYAFLNQGRWKEAEELQVQVVEARIRVLGQEHLDTLCSTGNLAVTFLSQGRWKEAEELQVQVMETRIRVLGQEHPDILGKVSMDLMNKFIRERFYVDLDSDQEEDSRVQIKRAVPAPPLADFIGDIKERTSTAAKPPAAPTLKGNATGFPAHKKRAKTSAFKQQRALRINQPPDASILNATLTGAVQSSHGAIFEDAERKRIDEENRQRIAEMSPEEIERERQELFEGLSPGLIQKLLARANLDDGRNEQDFDSNIPTTDTQAPKAEPTTKKVTFDTSNVSETSNTGVQAEPATNPTTGVVAKPPQPIEPSAQADATITNEAAEPPPPSIHFPLPPQPPEIDPSSPSFLTDLHDKYFPNLPYDPSSLAWMAPIDSTDASSPYHPSQRSLSADQLRFSFRGTLLPPRLAREIPVTKGLHHHADAPEAAGYTVPELARLARSKVPAQRCLAYQTLGRILYRLGVGEFGRESADGQQKVDGPAQVVRDPEAGGDAGREGEEDQGAAAMATGLWECMEEGRVLDTLMEEVGRERGHLTAKTYAQEALWNWRRGGGRKRKAV</sequence>
<dbReference type="Proteomes" id="UP000250140">
    <property type="component" value="Unassembled WGS sequence"/>
</dbReference>
<gene>
    <name evidence="5" type="ORF">AOQ84DRAFT_225906</name>
</gene>
<evidence type="ECO:0000256" key="2">
    <source>
        <dbReference type="SAM" id="MobiDB-lite"/>
    </source>
</evidence>
<evidence type="ECO:0000313" key="6">
    <source>
        <dbReference type="Proteomes" id="UP000250140"/>
    </source>
</evidence>
<feature type="region of interest" description="Disordered" evidence="2">
    <location>
        <begin position="562"/>
        <end position="594"/>
    </location>
</feature>
<dbReference type="EMBL" id="KV750493">
    <property type="protein sequence ID" value="OCL04484.1"/>
    <property type="molecule type" value="Genomic_DNA"/>
</dbReference>
<dbReference type="PANTHER" id="PTHR21483">
    <property type="entry name" value="RNA POLYMERASE II-ASSOCIATED PROTEIN 1"/>
    <property type="match status" value="1"/>
</dbReference>
<dbReference type="InterPro" id="IPR011990">
    <property type="entry name" value="TPR-like_helical_dom_sf"/>
</dbReference>
<dbReference type="OrthoDB" id="348201at2759"/>
<dbReference type="Pfam" id="PF13424">
    <property type="entry name" value="TPR_12"/>
    <property type="match status" value="1"/>
</dbReference>
<protein>
    <submittedName>
        <fullName evidence="5">Uncharacterized protein</fullName>
    </submittedName>
</protein>
<feature type="compositionally biased region" description="Pro residues" evidence="2">
    <location>
        <begin position="417"/>
        <end position="434"/>
    </location>
</feature>
<dbReference type="InterPro" id="IPR013930">
    <property type="entry name" value="RPAP1_N"/>
</dbReference>
<evidence type="ECO:0000259" key="4">
    <source>
        <dbReference type="Pfam" id="PF08621"/>
    </source>
</evidence>
<evidence type="ECO:0000313" key="5">
    <source>
        <dbReference type="EMBL" id="OCL04484.1"/>
    </source>
</evidence>
<dbReference type="Pfam" id="PF08620">
    <property type="entry name" value="RPAP1_C"/>
    <property type="match status" value="1"/>
</dbReference>
<feature type="domain" description="RPAP1 N-terminal" evidence="4">
    <location>
        <begin position="293"/>
        <end position="337"/>
    </location>
</feature>
<dbReference type="PANTHER" id="PTHR21483:SF18">
    <property type="entry name" value="RNA POLYMERASE II-ASSOCIATED PROTEIN 1"/>
    <property type="match status" value="1"/>
</dbReference>
<reference evidence="5 6" key="1">
    <citation type="journal article" date="2016" name="Nat. Commun.">
        <title>Ectomycorrhizal ecology is imprinted in the genome of the dominant symbiotic fungus Cenococcum geophilum.</title>
        <authorList>
            <consortium name="DOE Joint Genome Institute"/>
            <person name="Peter M."/>
            <person name="Kohler A."/>
            <person name="Ohm R.A."/>
            <person name="Kuo A."/>
            <person name="Krutzmann J."/>
            <person name="Morin E."/>
            <person name="Arend M."/>
            <person name="Barry K.W."/>
            <person name="Binder M."/>
            <person name="Choi C."/>
            <person name="Clum A."/>
            <person name="Copeland A."/>
            <person name="Grisel N."/>
            <person name="Haridas S."/>
            <person name="Kipfer T."/>
            <person name="LaButti K."/>
            <person name="Lindquist E."/>
            <person name="Lipzen A."/>
            <person name="Maire R."/>
            <person name="Meier B."/>
            <person name="Mihaltcheva S."/>
            <person name="Molinier V."/>
            <person name="Murat C."/>
            <person name="Poggeler S."/>
            <person name="Quandt C.A."/>
            <person name="Sperisen C."/>
            <person name="Tritt A."/>
            <person name="Tisserant E."/>
            <person name="Crous P.W."/>
            <person name="Henrissat B."/>
            <person name="Nehls U."/>
            <person name="Egli S."/>
            <person name="Spatafora J.W."/>
            <person name="Grigoriev I.V."/>
            <person name="Martin F.M."/>
        </authorList>
    </citation>
    <scope>NUCLEOTIDE SEQUENCE [LARGE SCALE GENOMIC DNA]</scope>
    <source>
        <strain evidence="5 6">CBS 207.34</strain>
    </source>
</reference>
<feature type="domain" description="RPAP1 C-terminal" evidence="3">
    <location>
        <begin position="486"/>
        <end position="553"/>
    </location>
</feature>
<keyword evidence="6" id="KW-1185">Reference proteome</keyword>
<feature type="region of interest" description="Disordered" evidence="2">
    <location>
        <begin position="338"/>
        <end position="445"/>
    </location>
</feature>
<dbReference type="SUPFAM" id="SSF48452">
    <property type="entry name" value="TPR-like"/>
    <property type="match status" value="1"/>
</dbReference>
<evidence type="ECO:0000259" key="3">
    <source>
        <dbReference type="Pfam" id="PF08620"/>
    </source>
</evidence>
<evidence type="ECO:0000256" key="1">
    <source>
        <dbReference type="ARBA" id="ARBA00009953"/>
    </source>
</evidence>
<dbReference type="InterPro" id="IPR039913">
    <property type="entry name" value="RPAP1/Rba50"/>
</dbReference>
<feature type="compositionally biased region" description="Basic and acidic residues" evidence="2">
    <location>
        <begin position="577"/>
        <end position="588"/>
    </location>
</feature>
<dbReference type="AlphaFoldDB" id="A0A8E2JP73"/>
<dbReference type="GO" id="GO:0006366">
    <property type="term" value="P:transcription by RNA polymerase II"/>
    <property type="evidence" value="ECO:0007669"/>
    <property type="project" value="InterPro"/>
</dbReference>
<organism evidence="5 6">
    <name type="scientific">Glonium stellatum</name>
    <dbReference type="NCBI Taxonomy" id="574774"/>
    <lineage>
        <taxon>Eukaryota</taxon>
        <taxon>Fungi</taxon>
        <taxon>Dikarya</taxon>
        <taxon>Ascomycota</taxon>
        <taxon>Pezizomycotina</taxon>
        <taxon>Dothideomycetes</taxon>
        <taxon>Pleosporomycetidae</taxon>
        <taxon>Gloniales</taxon>
        <taxon>Gloniaceae</taxon>
        <taxon>Glonium</taxon>
    </lineage>
</organism>
<feature type="compositionally biased region" description="Polar residues" evidence="2">
    <location>
        <begin position="346"/>
        <end position="355"/>
    </location>
</feature>
<proteinExistence type="inferred from homology"/>